<organism evidence="2 3">
    <name type="scientific">Verrucosispora sioxanthis</name>
    <dbReference type="NCBI Taxonomy" id="2499994"/>
    <lineage>
        <taxon>Bacteria</taxon>
        <taxon>Bacillati</taxon>
        <taxon>Actinomycetota</taxon>
        <taxon>Actinomycetes</taxon>
        <taxon>Micromonosporales</taxon>
        <taxon>Micromonosporaceae</taxon>
        <taxon>Micromonospora</taxon>
    </lineage>
</organism>
<dbReference type="AlphaFoldDB" id="A0A6M1KV15"/>
<protein>
    <submittedName>
        <fullName evidence="2">ABC transporter permease</fullName>
    </submittedName>
</protein>
<reference evidence="2 3" key="1">
    <citation type="submission" date="2020-02" db="EMBL/GenBank/DDBJ databases">
        <title>Draft Genome Sequence of Verrucosispora sp. Strain CWR15, Isolated from Gulf of Mexico Sponge.</title>
        <authorList>
            <person name="Kennedy S.J."/>
            <person name="Cella E."/>
            <person name="Azarian T."/>
            <person name="Baker B.J."/>
            <person name="Shaw L.N."/>
        </authorList>
    </citation>
    <scope>NUCLEOTIDE SEQUENCE [LARGE SCALE GENOMIC DNA]</scope>
    <source>
        <strain evidence="2 3">CWR15</strain>
    </source>
</reference>
<keyword evidence="3" id="KW-1185">Reference proteome</keyword>
<comment type="caution">
    <text evidence="2">The sequence shown here is derived from an EMBL/GenBank/DDBJ whole genome shotgun (WGS) entry which is preliminary data.</text>
</comment>
<feature type="transmembrane region" description="Helical" evidence="1">
    <location>
        <begin position="166"/>
        <end position="184"/>
    </location>
</feature>
<evidence type="ECO:0000313" key="3">
    <source>
        <dbReference type="Proteomes" id="UP000478148"/>
    </source>
</evidence>
<evidence type="ECO:0000256" key="1">
    <source>
        <dbReference type="SAM" id="Phobius"/>
    </source>
</evidence>
<keyword evidence="1" id="KW-1133">Transmembrane helix</keyword>
<name>A0A6M1KV15_9ACTN</name>
<dbReference type="RefSeq" id="WP_164445133.1">
    <property type="nucleotide sequence ID" value="NZ_SAIY01000001.1"/>
</dbReference>
<dbReference type="Proteomes" id="UP000478148">
    <property type="component" value="Unassembled WGS sequence"/>
</dbReference>
<proteinExistence type="predicted"/>
<keyword evidence="1" id="KW-0472">Membrane</keyword>
<feature type="transmembrane region" description="Helical" evidence="1">
    <location>
        <begin position="210"/>
        <end position="235"/>
    </location>
</feature>
<accession>A0A6M1KV15</accession>
<feature type="transmembrane region" description="Helical" evidence="1">
    <location>
        <begin position="138"/>
        <end position="159"/>
    </location>
</feature>
<feature type="transmembrane region" description="Helical" evidence="1">
    <location>
        <begin position="100"/>
        <end position="126"/>
    </location>
</feature>
<dbReference type="EMBL" id="SAIY01000001">
    <property type="protein sequence ID" value="NGM11192.1"/>
    <property type="molecule type" value="Genomic_DNA"/>
</dbReference>
<gene>
    <name evidence="2" type="ORF">ENC19_00100</name>
</gene>
<keyword evidence="1" id="KW-0812">Transmembrane</keyword>
<evidence type="ECO:0000313" key="2">
    <source>
        <dbReference type="EMBL" id="NGM11192.1"/>
    </source>
</evidence>
<feature type="transmembrane region" description="Helical" evidence="1">
    <location>
        <begin position="21"/>
        <end position="40"/>
    </location>
</feature>
<feature type="transmembrane region" description="Helical" evidence="1">
    <location>
        <begin position="60"/>
        <end position="79"/>
    </location>
</feature>
<sequence length="240" mass="24119">MIRSCARATAAELAKLSGLPAALAAVFGTIGTAVAITGALAASPVGANEPVAVVLQAVPYLQAGTITLGVLAVGTEYADGQLHTTLRCVPDRLVVPAAKALAYLAWAAGTAVAALAVGLLTARIALATRDVPVVTDGLPWNVVGAAAYLALIGLLGFALAALLRAVVSALVVTLSLVLVVSPVLDAVTPHARYLPDRAGGLLYLPDQAQVLTPATGLLVLLGWVVVLASGALAAFRRRDA</sequence>